<dbReference type="RefSeq" id="XP_001301672.1">
    <property type="nucleotide sequence ID" value="XM_001301671.1"/>
</dbReference>
<keyword evidence="1" id="KW-0812">Transmembrane</keyword>
<keyword evidence="3" id="KW-1185">Reference proteome</keyword>
<name>A2G277_TRIV3</name>
<protein>
    <submittedName>
        <fullName evidence="2">Uncharacterized protein</fullName>
    </submittedName>
</protein>
<dbReference type="VEuPathDB" id="TrichDB:TVAG_242510"/>
<dbReference type="AlphaFoldDB" id="A2G277"/>
<accession>A2G277</accession>
<dbReference type="KEGG" id="tva:4746402"/>
<evidence type="ECO:0000313" key="2">
    <source>
        <dbReference type="EMBL" id="EAX88742.1"/>
    </source>
</evidence>
<gene>
    <name evidence="2" type="ORF">TVAG_242510</name>
</gene>
<organism evidence="2 3">
    <name type="scientific">Trichomonas vaginalis (strain ATCC PRA-98 / G3)</name>
    <dbReference type="NCBI Taxonomy" id="412133"/>
    <lineage>
        <taxon>Eukaryota</taxon>
        <taxon>Metamonada</taxon>
        <taxon>Parabasalia</taxon>
        <taxon>Trichomonadida</taxon>
        <taxon>Trichomonadidae</taxon>
        <taxon>Trichomonas</taxon>
    </lineage>
</organism>
<dbReference type="InParanoid" id="A2G277"/>
<dbReference type="EMBL" id="DS114271">
    <property type="protein sequence ID" value="EAX88742.1"/>
    <property type="molecule type" value="Genomic_DNA"/>
</dbReference>
<reference evidence="2" key="2">
    <citation type="journal article" date="2007" name="Science">
        <title>Draft genome sequence of the sexually transmitted pathogen Trichomonas vaginalis.</title>
        <authorList>
            <person name="Carlton J.M."/>
            <person name="Hirt R.P."/>
            <person name="Silva J.C."/>
            <person name="Delcher A.L."/>
            <person name="Schatz M."/>
            <person name="Zhao Q."/>
            <person name="Wortman J.R."/>
            <person name="Bidwell S.L."/>
            <person name="Alsmark U.C.M."/>
            <person name="Besteiro S."/>
            <person name="Sicheritz-Ponten T."/>
            <person name="Noel C.J."/>
            <person name="Dacks J.B."/>
            <person name="Foster P.G."/>
            <person name="Simillion C."/>
            <person name="Van de Peer Y."/>
            <person name="Miranda-Saavedra D."/>
            <person name="Barton G.J."/>
            <person name="Westrop G.D."/>
            <person name="Mueller S."/>
            <person name="Dessi D."/>
            <person name="Fiori P.L."/>
            <person name="Ren Q."/>
            <person name="Paulsen I."/>
            <person name="Zhang H."/>
            <person name="Bastida-Corcuera F.D."/>
            <person name="Simoes-Barbosa A."/>
            <person name="Brown M.T."/>
            <person name="Hayes R.D."/>
            <person name="Mukherjee M."/>
            <person name="Okumura C.Y."/>
            <person name="Schneider R."/>
            <person name="Smith A.J."/>
            <person name="Vanacova S."/>
            <person name="Villalvazo M."/>
            <person name="Haas B.J."/>
            <person name="Pertea M."/>
            <person name="Feldblyum T.V."/>
            <person name="Utterback T.R."/>
            <person name="Shu C.L."/>
            <person name="Osoegawa K."/>
            <person name="de Jong P.J."/>
            <person name="Hrdy I."/>
            <person name="Horvathova L."/>
            <person name="Zubacova Z."/>
            <person name="Dolezal P."/>
            <person name="Malik S.B."/>
            <person name="Logsdon J.M. Jr."/>
            <person name="Henze K."/>
            <person name="Gupta A."/>
            <person name="Wang C.C."/>
            <person name="Dunne R.L."/>
            <person name="Upcroft J.A."/>
            <person name="Upcroft P."/>
            <person name="White O."/>
            <person name="Salzberg S.L."/>
            <person name="Tang P."/>
            <person name="Chiu C.-H."/>
            <person name="Lee Y.-S."/>
            <person name="Embley T.M."/>
            <person name="Coombs G.H."/>
            <person name="Mottram J.C."/>
            <person name="Tachezy J."/>
            <person name="Fraser-Liggett C.M."/>
            <person name="Johnson P.J."/>
        </authorList>
    </citation>
    <scope>NUCLEOTIDE SEQUENCE [LARGE SCALE GENOMIC DNA]</scope>
    <source>
        <strain evidence="2">G3</strain>
    </source>
</reference>
<keyword evidence="1" id="KW-1133">Transmembrane helix</keyword>
<evidence type="ECO:0000313" key="3">
    <source>
        <dbReference type="Proteomes" id="UP000001542"/>
    </source>
</evidence>
<dbReference type="Proteomes" id="UP000001542">
    <property type="component" value="Unassembled WGS sequence"/>
</dbReference>
<dbReference type="VEuPathDB" id="TrichDB:TVAGG3_0434000"/>
<feature type="transmembrane region" description="Helical" evidence="1">
    <location>
        <begin position="896"/>
        <end position="920"/>
    </location>
</feature>
<proteinExistence type="predicted"/>
<reference evidence="2" key="1">
    <citation type="submission" date="2006-10" db="EMBL/GenBank/DDBJ databases">
        <authorList>
            <person name="Amadeo P."/>
            <person name="Zhao Q."/>
            <person name="Wortman J."/>
            <person name="Fraser-Liggett C."/>
            <person name="Carlton J."/>
        </authorList>
    </citation>
    <scope>NUCLEOTIDE SEQUENCE</scope>
    <source>
        <strain evidence="2">G3</strain>
    </source>
</reference>
<evidence type="ECO:0000256" key="1">
    <source>
        <dbReference type="SAM" id="Phobius"/>
    </source>
</evidence>
<keyword evidence="1" id="KW-0472">Membrane</keyword>
<sequence length="938" mass="106527">MNNLFTFRAATPSFCFFTKSYNKCPAGAIPISPENYSNFNKFITYDMYQVSILYVDDTYVDNMPVSFNVKSVPSDIGLLKLYSLNNNKVYLDFSDKTFNIPLYLQGIKAQLNYNVIKAKNIKLEKVTTFGFGDSIEATVLHIDSYSADQFEDKFNCYSVYFDLNELPSKNITFTHKAPSSVKFFNIRNSSFYFNFNRMIIAYDEKDVSFYFDDTKATTIFEFNETTQNLYISNIADYKDSLVSHSTFVSTKNLQINSPLHIPFNKNGPKIDTTNGLSLHMTNSDQNFKFVQGYPSQDQKIVYSNTEDVTMSEILIGGETKILVPNLTAEKVSVSPFDTKVTTNADKITVTTMKINDNKVDFENGNYDIHYLDLGNGKVSFDNFERLIMKTKLKGQVNINNLKEENVWIKLDLDDLISEGEYDILNVKNTQIDCDKSVLMANDDSATYFPFVYRDYKIDYKCSANKITVKTTKTTKSTKVCIYDYKQSCPSDYVAVSNNSEIDNILNLIESDTKTCQILVMSPRNDIKIDIDREMKYIFYGKGKTVELLDKTIETAASIVSNGVNMNYNGNMTKSRLPELKLYDAKINQKFANLDGILIKRIWEVPFESDLPTVITCETAVTLKFEGNMEIKSNNFILDGKTKLKKGNYEYQPSSGSIIKSDTTIDIKSAQFLTATAPLGNFGDVDYLNMTWTSNFSKADFTKVKKLYLTFGNDFDDLTFVDGMDVILNPTSENITIDKLQIKGNVKLKTTKPLKITHFKVFENSDHEIDEKFVINFLELQESSKAKYIGDKVEVLTVHYTTSRVPLLTVQNVSIGKVIFNSMAFEGELNPYKIMEIDPILVVEGELKVNSVNFDGFDEFYRIHMNYRLSTDGLYLLHSDRTVPTPTSNVNYSKENVVFTVICMSVALVVAIAISAIICICGKRHDAKLLSTHPLLSTD</sequence>